<sequence length="1427" mass="153888">MESDLLEISGEDDDSLLLQHAQAQTDDVLAFNTSYFSCSPLHFPRSNPLDEKAKNPSFSSSIGKENINNNASKSELPKLSLDPQQMKRKKKGGGYNLRKSLAWDRAFFTEEGVLNSTELSLISGDFGNLSGEKLSVIEEERIESLSGDSPDLQALENNLFKELPLNNSNKNEQKKIGSSLLQKSSGSAARSAVKQNVLSVLDVNRSGSKRSGCPRPVISSALKRPANVRTTKAAAKEPIISKIPVPKPDSLVLSTTAKSASNINKAKGNQSAQAAVNAHRNIGLSGSNRSARSTQNDAKSNLSSRPQNTKSSAQQAKRNLGSSALASHLSTYLQHPSVTKAHNGLKGNQDPVVAAGHGCTNNEAGSSKITSLPQSGCRIGGNTQYAQPRIAKPSGLRMPSPSLGFFSQSKSNASQNPQSSTQPCNNPKSNIPNLRKLGVFNSICESPTPPMKVPVVNNGVAATKNGSMSSTESSVPSSVNSLCENIRPNLQMPRVEVKGICNSDNHELMNNQQQLHAIDSGLNQQIQNVGLQCTDYKLLLQSQSSEQVNLDYKRSEDLVVPQSPDQHGDASKDSHFISHCSLQIKGALKTDVGNQLSGKKQHNSLTEDFDLFPQLHSSDMNSNNIHGSSKVKGDQISSMPDSHGQPSEQVEQAKACTFHDDQIINEIERPHINDSDMLKEGEDSEEFLSYNSVQSNGICQKVGDCSASELEMSNGLSHYREGIQGKDGSGESVDFNLKSNAGDAQMHSFKCDLSLESSSSLLNDSEADNQQLLVDDVNEKLVEQPPLPDPGIVVERVFQDKYGSHSTDCLSHGEIFSSEEVLAESNLQSVKHVASELADAFQSESGNSGAPCLIPPALQKGGHEMTDVVECLYVEHAVSVSTDTQCNCDINLLCEPTSEGIERISEDQVTGSITACDIGVSNDCQSSADLNGSEIDNYQSIVHLSPVVQFKGYSAIDDIIDLKSVESKQYDSSAKYNSAICEPEEKITSCHIDASSMLTNSLLDKKNDHEKSMAQAELIQSSFEACKASQENQIPEAYHGLKSVEGKFVEESHNLDSDKLVDVSPKDKGSVGLVVEGPFDLSLVECIDETNELCAAVANEMTTRSFEEHAHSQSFDSIPLESCKSNLFTSAEINNYAMVVEDLNEPPELRNVVIVEQILSDKIGLSVNEEVSSSVKIKVSDDNHDCYNDMIFRPDSEQSGQATSLNFDLSSLSEDQNSGAGNTCNSQAFFSLNEESTSSINANQTSSSGIVLQEEVNRLETSVPQELNSAMIPMEAGGGTTFNEKTGNDKKQDSPIVKPPLNAVPSSDEWLAAFEAAGEELNTAVIPVEAKGRTTSNEKTGNEKKQDASVVKPPPNAVPFSDEWLAAFEAAGEEILTMKSGAVQHSPKDKSLPEPGPWSPVRRKNNQGIGPFDCTKFTNTNIPPGPE</sequence>
<proteinExistence type="predicted"/>
<evidence type="ECO:0000313" key="3">
    <source>
        <dbReference type="RefSeq" id="XP_017982391.1"/>
    </source>
</evidence>
<reference evidence="3" key="2">
    <citation type="submission" date="2025-08" db="UniProtKB">
        <authorList>
            <consortium name="RefSeq"/>
        </authorList>
    </citation>
    <scope>IDENTIFICATION</scope>
</reference>
<dbReference type="PANTHER" id="PTHR33737">
    <property type="entry name" value="OS05G0121800 PROTEIN"/>
    <property type="match status" value="1"/>
</dbReference>
<evidence type="ECO:0000313" key="2">
    <source>
        <dbReference type="Proteomes" id="UP000694886"/>
    </source>
</evidence>
<gene>
    <name evidence="3" type="primary">LOC18590114</name>
</gene>
<feature type="region of interest" description="Disordered" evidence="1">
    <location>
        <begin position="390"/>
        <end position="431"/>
    </location>
</feature>
<accession>A0AB32WXI9</accession>
<dbReference type="RefSeq" id="XP_017982391.1">
    <property type="nucleotide sequence ID" value="XM_018126902.1"/>
</dbReference>
<feature type="compositionally biased region" description="Polar residues" evidence="1">
    <location>
        <begin position="284"/>
        <end position="319"/>
    </location>
</feature>
<feature type="compositionally biased region" description="Polar residues" evidence="1">
    <location>
        <begin position="405"/>
        <end position="431"/>
    </location>
</feature>
<feature type="compositionally biased region" description="Polar residues" evidence="1">
    <location>
        <begin position="1416"/>
        <end position="1427"/>
    </location>
</feature>
<dbReference type="GO" id="GO:0008017">
    <property type="term" value="F:microtubule binding"/>
    <property type="evidence" value="ECO:0007669"/>
    <property type="project" value="InterPro"/>
</dbReference>
<feature type="region of interest" description="Disordered" evidence="1">
    <location>
        <begin position="283"/>
        <end position="319"/>
    </location>
</feature>
<dbReference type="KEGG" id="tcc:18590114"/>
<feature type="compositionally biased region" description="Polar residues" evidence="1">
    <location>
        <begin position="635"/>
        <end position="648"/>
    </location>
</feature>
<name>A0AB32WXI9_THECC</name>
<dbReference type="GeneID" id="18590114"/>
<protein>
    <submittedName>
        <fullName evidence="3">Uncharacterized protein LOC18590114</fullName>
    </submittedName>
</protein>
<feature type="region of interest" description="Disordered" evidence="1">
    <location>
        <begin position="1378"/>
        <end position="1427"/>
    </location>
</feature>
<organism evidence="2 3">
    <name type="scientific">Theobroma cacao</name>
    <name type="common">Cacao</name>
    <name type="synonym">Cocoa</name>
    <dbReference type="NCBI Taxonomy" id="3641"/>
    <lineage>
        <taxon>Eukaryota</taxon>
        <taxon>Viridiplantae</taxon>
        <taxon>Streptophyta</taxon>
        <taxon>Embryophyta</taxon>
        <taxon>Tracheophyta</taxon>
        <taxon>Spermatophyta</taxon>
        <taxon>Magnoliopsida</taxon>
        <taxon>eudicotyledons</taxon>
        <taxon>Gunneridae</taxon>
        <taxon>Pentapetalae</taxon>
        <taxon>rosids</taxon>
        <taxon>malvids</taxon>
        <taxon>Malvales</taxon>
        <taxon>Malvaceae</taxon>
        <taxon>Byttnerioideae</taxon>
        <taxon>Theobroma</taxon>
    </lineage>
</organism>
<reference evidence="2" key="1">
    <citation type="journal article" date="1997" name="Nucleic Acids Res.">
        <title>tRNAscan-SE: a program for improved detection of transfer RNA genes in genomic sequence.</title>
        <authorList>
            <person name="Lowe T.M."/>
            <person name="Eddy S.R."/>
        </authorList>
    </citation>
    <scope>NUCLEOTIDE SEQUENCE [LARGE SCALE GENOMIC DNA]</scope>
    <source>
        <strain evidence="2">r\B97-61/B2</strain>
    </source>
</reference>
<feature type="region of interest" description="Disordered" evidence="1">
    <location>
        <begin position="46"/>
        <end position="93"/>
    </location>
</feature>
<feature type="compositionally biased region" description="Polar residues" evidence="1">
    <location>
        <begin position="56"/>
        <end position="73"/>
    </location>
</feature>
<dbReference type="InterPro" id="IPR045882">
    <property type="entry name" value="GPT1/2"/>
</dbReference>
<dbReference type="Proteomes" id="UP000694886">
    <property type="component" value="Chromosome 9"/>
</dbReference>
<dbReference type="Gramene" id="Tc09v2_t021880.1">
    <property type="protein sequence ID" value="Tc09v2_p021880.1"/>
    <property type="gene ID" value="Tc09v2_g021880"/>
</dbReference>
<feature type="region of interest" description="Disordered" evidence="1">
    <location>
        <begin position="1329"/>
        <end position="1356"/>
    </location>
</feature>
<dbReference type="PANTHER" id="PTHR33737:SF19">
    <property type="entry name" value="BNAA10G12980D PROTEIN"/>
    <property type="match status" value="1"/>
</dbReference>
<feature type="region of interest" description="Disordered" evidence="1">
    <location>
        <begin position="620"/>
        <end position="648"/>
    </location>
</feature>
<evidence type="ECO:0000256" key="1">
    <source>
        <dbReference type="SAM" id="MobiDB-lite"/>
    </source>
</evidence>
<feature type="region of interest" description="Disordered" evidence="1">
    <location>
        <begin position="1283"/>
        <end position="1302"/>
    </location>
</feature>